<dbReference type="AlphaFoldDB" id="A0A6H5J4K2"/>
<name>A0A6H5J4K2_9HYME</name>
<accession>A0A6H5J4K2</accession>
<reference evidence="2 3" key="1">
    <citation type="submission" date="2020-02" db="EMBL/GenBank/DDBJ databases">
        <authorList>
            <person name="Ferguson B K."/>
        </authorList>
    </citation>
    <scope>NUCLEOTIDE SEQUENCE [LARGE SCALE GENOMIC DNA]</scope>
</reference>
<protein>
    <submittedName>
        <fullName evidence="2">Uncharacterized protein</fullName>
    </submittedName>
</protein>
<feature type="region of interest" description="Disordered" evidence="1">
    <location>
        <begin position="1"/>
        <end position="102"/>
    </location>
</feature>
<sequence length="285" mass="32794">MKQALAEGQVRMIGTRVEIAGTIGNNRDSRRDKDRDSRRDDRDSRRDSRDSRRDSRADRDDRDSRRDSRSPRRGERDSRDTSRFMRRQWSEAKTQEHARRSFPEFAREMSAKLRVDLRENVAANKRGLRIDVWEVDSDEEQSQNKKGPVRDAQISDIKIANANVQSNNDNDAVASNEIFEALQSRTWADYDLDNAQISSDARQLRGYSEQQECADTSATLIRSDDIPSKPPGNCLFYSLIKILDLDMTATELRRLLLQSPFLESCNNPREARAILASPSEWGNID</sequence>
<proteinExistence type="predicted"/>
<feature type="compositionally biased region" description="Basic and acidic residues" evidence="1">
    <location>
        <begin position="27"/>
        <end position="102"/>
    </location>
</feature>
<evidence type="ECO:0000313" key="2">
    <source>
        <dbReference type="EMBL" id="CAB0044405.1"/>
    </source>
</evidence>
<keyword evidence="3" id="KW-1185">Reference proteome</keyword>
<evidence type="ECO:0000256" key="1">
    <source>
        <dbReference type="SAM" id="MobiDB-lite"/>
    </source>
</evidence>
<dbReference type="Proteomes" id="UP000479190">
    <property type="component" value="Unassembled WGS sequence"/>
</dbReference>
<dbReference type="EMBL" id="CADCXV010001447">
    <property type="protein sequence ID" value="CAB0044405.1"/>
    <property type="molecule type" value="Genomic_DNA"/>
</dbReference>
<dbReference type="OrthoDB" id="7699899at2759"/>
<gene>
    <name evidence="2" type="ORF">TBRA_LOCUS15993</name>
</gene>
<evidence type="ECO:0000313" key="3">
    <source>
        <dbReference type="Proteomes" id="UP000479190"/>
    </source>
</evidence>
<organism evidence="2 3">
    <name type="scientific">Trichogramma brassicae</name>
    <dbReference type="NCBI Taxonomy" id="86971"/>
    <lineage>
        <taxon>Eukaryota</taxon>
        <taxon>Metazoa</taxon>
        <taxon>Ecdysozoa</taxon>
        <taxon>Arthropoda</taxon>
        <taxon>Hexapoda</taxon>
        <taxon>Insecta</taxon>
        <taxon>Pterygota</taxon>
        <taxon>Neoptera</taxon>
        <taxon>Endopterygota</taxon>
        <taxon>Hymenoptera</taxon>
        <taxon>Apocrita</taxon>
        <taxon>Proctotrupomorpha</taxon>
        <taxon>Chalcidoidea</taxon>
        <taxon>Trichogrammatidae</taxon>
        <taxon>Trichogramma</taxon>
    </lineage>
</organism>